<proteinExistence type="inferred from homology"/>
<dbReference type="CDD" id="cd22285">
    <property type="entry name" value="HD_XLF_N"/>
    <property type="match status" value="1"/>
</dbReference>
<accession>A0A8H7AD20</accession>
<evidence type="ECO:0000256" key="7">
    <source>
        <dbReference type="ARBA" id="ARBA00044529"/>
    </source>
</evidence>
<dbReference type="OrthoDB" id="2155935at2759"/>
<gene>
    <name evidence="11" type="ORF">GJ744_011124</name>
</gene>
<keyword evidence="5" id="KW-0539">Nucleus</keyword>
<dbReference type="InterPro" id="IPR053829">
    <property type="entry name" value="XLF-like_CC"/>
</dbReference>
<dbReference type="PANTHER" id="PTHR32235">
    <property type="entry name" value="NON-HOMOLOGOUS END-JOINING FACTOR 1"/>
    <property type="match status" value="1"/>
</dbReference>
<dbReference type="Proteomes" id="UP000606974">
    <property type="component" value="Unassembled WGS sequence"/>
</dbReference>
<feature type="compositionally biased region" description="Low complexity" evidence="8">
    <location>
        <begin position="464"/>
        <end position="481"/>
    </location>
</feature>
<dbReference type="GO" id="GO:0032807">
    <property type="term" value="C:DNA ligase IV complex"/>
    <property type="evidence" value="ECO:0007669"/>
    <property type="project" value="TreeGrafter"/>
</dbReference>
<evidence type="ECO:0000256" key="6">
    <source>
        <dbReference type="ARBA" id="ARBA00025747"/>
    </source>
</evidence>
<feature type="region of interest" description="Disordered" evidence="8">
    <location>
        <begin position="248"/>
        <end position="553"/>
    </location>
</feature>
<name>A0A8H7AD20_9EURO</name>
<evidence type="ECO:0000256" key="1">
    <source>
        <dbReference type="ARBA" id="ARBA00004123"/>
    </source>
</evidence>
<protein>
    <recommendedName>
        <fullName evidence="7">Non-homologous end-joining factor 1</fullName>
    </recommendedName>
</protein>
<evidence type="ECO:0000259" key="10">
    <source>
        <dbReference type="Pfam" id="PF21928"/>
    </source>
</evidence>
<evidence type="ECO:0000259" key="9">
    <source>
        <dbReference type="Pfam" id="PF09302"/>
    </source>
</evidence>
<comment type="caution">
    <text evidence="11">The sequence shown here is derived from an EMBL/GenBank/DDBJ whole genome shotgun (WGS) entry which is preliminary data.</text>
</comment>
<keyword evidence="2" id="KW-0227">DNA damage</keyword>
<comment type="similarity">
    <text evidence="6">Belongs to the XRCC4-XLF family. XLF subfamily.</text>
</comment>
<feature type="compositionally biased region" description="Basic and acidic residues" evidence="8">
    <location>
        <begin position="516"/>
        <end position="541"/>
    </location>
</feature>
<dbReference type="AlphaFoldDB" id="A0A8H7AD20"/>
<organism evidence="11 12">
    <name type="scientific">Endocarpon pusillum</name>
    <dbReference type="NCBI Taxonomy" id="364733"/>
    <lineage>
        <taxon>Eukaryota</taxon>
        <taxon>Fungi</taxon>
        <taxon>Dikarya</taxon>
        <taxon>Ascomycota</taxon>
        <taxon>Pezizomycotina</taxon>
        <taxon>Eurotiomycetes</taxon>
        <taxon>Chaetothyriomycetidae</taxon>
        <taxon>Verrucariales</taxon>
        <taxon>Verrucariaceae</taxon>
        <taxon>Endocarpon</taxon>
    </lineage>
</organism>
<dbReference type="InterPro" id="IPR052287">
    <property type="entry name" value="NHEJ_factor"/>
</dbReference>
<feature type="compositionally biased region" description="Low complexity" evidence="8">
    <location>
        <begin position="362"/>
        <end position="378"/>
    </location>
</feature>
<keyword evidence="3" id="KW-0238">DNA-binding</keyword>
<dbReference type="GO" id="GO:0045027">
    <property type="term" value="F:DNA end binding"/>
    <property type="evidence" value="ECO:0007669"/>
    <property type="project" value="TreeGrafter"/>
</dbReference>
<evidence type="ECO:0000256" key="4">
    <source>
        <dbReference type="ARBA" id="ARBA00023204"/>
    </source>
</evidence>
<feature type="compositionally biased region" description="Pro residues" evidence="8">
    <location>
        <begin position="482"/>
        <end position="495"/>
    </location>
</feature>
<dbReference type="PANTHER" id="PTHR32235:SF1">
    <property type="entry name" value="NON-HOMOLOGOUS END-JOINING FACTOR 1"/>
    <property type="match status" value="1"/>
</dbReference>
<reference evidence="11" key="1">
    <citation type="submission" date="2020-02" db="EMBL/GenBank/DDBJ databases">
        <authorList>
            <person name="Palmer J.M."/>
        </authorList>
    </citation>
    <scope>NUCLEOTIDE SEQUENCE</scope>
    <source>
        <strain evidence="11">EPUS1.4</strain>
        <tissue evidence="11">Thallus</tissue>
    </source>
</reference>
<comment type="subcellular location">
    <subcellularLocation>
        <location evidence="1">Nucleus</location>
    </subcellularLocation>
</comment>
<dbReference type="Gene3D" id="2.170.210.10">
    <property type="entry name" value="DNA double-strand break repair and VJ recombination XRCC4, N-terminal"/>
    <property type="match status" value="1"/>
</dbReference>
<dbReference type="InterPro" id="IPR015381">
    <property type="entry name" value="XLF-like_N"/>
</dbReference>
<feature type="compositionally biased region" description="Polar residues" evidence="8">
    <location>
        <begin position="272"/>
        <end position="286"/>
    </location>
</feature>
<evidence type="ECO:0000256" key="2">
    <source>
        <dbReference type="ARBA" id="ARBA00022763"/>
    </source>
</evidence>
<evidence type="ECO:0000313" key="12">
    <source>
        <dbReference type="Proteomes" id="UP000606974"/>
    </source>
</evidence>
<evidence type="ECO:0000256" key="8">
    <source>
        <dbReference type="SAM" id="MobiDB-lite"/>
    </source>
</evidence>
<keyword evidence="4" id="KW-0234">DNA repair</keyword>
<feature type="domain" description="XLF-like N-terminal" evidence="9">
    <location>
        <begin position="9"/>
        <end position="131"/>
    </location>
</feature>
<evidence type="ECO:0000313" key="11">
    <source>
        <dbReference type="EMBL" id="KAF7506883.1"/>
    </source>
</evidence>
<dbReference type="GO" id="GO:0006303">
    <property type="term" value="P:double-strand break repair via nonhomologous end joining"/>
    <property type="evidence" value="ECO:0007669"/>
    <property type="project" value="TreeGrafter"/>
</dbReference>
<evidence type="ECO:0000256" key="5">
    <source>
        <dbReference type="ARBA" id="ARBA00023242"/>
    </source>
</evidence>
<sequence>MAPTSMPAWRRLPIADSNEFLSSLLFFTFKRDEGGLDLSVTDLVHIWRAVKTSKSELKEEAVKTRCSIDPTEDEEQYEVLLNKLEEAISGSHGSQVGLVGHSENSMPERFEIETSIPLPTPLGTLQWSFRMVRQGPSALTRELVVPALRVIDASRRREADLRRKIKDKDHVIAKLMDKIEGSGIDLTMVFPGFAGARKGLSARQAAQVVPGVKAFRVEEWGADLKDGDDGGFREIVDTLKDEGTGTVVWRAPRAAAGEGVDGDRPERGWRHTSVTEPKRNQQTSIHQPPFHNNDPDSSESSSGGNIRRLGHRLSSSDSSPAPVRSRNTNLKPRSAKLGTLGGTKSKPLHATKKDSPSPFPEPAAKAPRKSPSASTDTATESESESESESAAVHSVADRSTATPKKNPAAKMGIIGGRRPPTSSQGQKMMPTRPAEPAAPTDQSTPPRPRPKLGAIGGKKRRTASRSSPSPAASLSPTVSPSPSAPSPPPPPPPPGIDAKQRATGSPGAQTPSRTPPKMEEVPKTEAERADQKRWELKRQLDQRGGGGRKKRRF</sequence>
<dbReference type="Pfam" id="PF21928">
    <property type="entry name" value="XLF_CC"/>
    <property type="match status" value="1"/>
</dbReference>
<keyword evidence="12" id="KW-1185">Reference proteome</keyword>
<dbReference type="InterPro" id="IPR038051">
    <property type="entry name" value="XRCC4-like_N_sf"/>
</dbReference>
<dbReference type="Pfam" id="PF09302">
    <property type="entry name" value="XLF"/>
    <property type="match status" value="1"/>
</dbReference>
<feature type="compositionally biased region" description="Polar residues" evidence="8">
    <location>
        <begin position="502"/>
        <end position="512"/>
    </location>
</feature>
<feature type="domain" description="XLF-like coiled-coil region" evidence="10">
    <location>
        <begin position="136"/>
        <end position="187"/>
    </location>
</feature>
<evidence type="ECO:0000256" key="3">
    <source>
        <dbReference type="ARBA" id="ARBA00023125"/>
    </source>
</evidence>
<dbReference type="EMBL" id="JAACFV010000078">
    <property type="protein sequence ID" value="KAF7506883.1"/>
    <property type="molecule type" value="Genomic_DNA"/>
</dbReference>